<accession>A0ABX1XX81</accession>
<feature type="domain" description="Activator of Hsp90 ATPase homologue 1/2-like C-terminal" evidence="2">
    <location>
        <begin position="22"/>
        <end position="133"/>
    </location>
</feature>
<evidence type="ECO:0000313" key="4">
    <source>
        <dbReference type="Proteomes" id="UP000616779"/>
    </source>
</evidence>
<dbReference type="Proteomes" id="UP000616779">
    <property type="component" value="Unassembled WGS sequence"/>
</dbReference>
<evidence type="ECO:0000259" key="2">
    <source>
        <dbReference type="Pfam" id="PF08327"/>
    </source>
</evidence>
<dbReference type="InterPro" id="IPR013538">
    <property type="entry name" value="ASHA1/2-like_C"/>
</dbReference>
<dbReference type="RefSeq" id="WP_171643726.1">
    <property type="nucleotide sequence ID" value="NZ_WHOA01000092.1"/>
</dbReference>
<comment type="similarity">
    <text evidence="1">Belongs to the AHA1 family.</text>
</comment>
<name>A0ABX1XX81_9BACL</name>
<dbReference type="EMBL" id="WHOA01000092">
    <property type="protein sequence ID" value="NOU72440.1"/>
    <property type="molecule type" value="Genomic_DNA"/>
</dbReference>
<dbReference type="CDD" id="cd08899">
    <property type="entry name" value="SRPBCC_CalC_Aha1-like_6"/>
    <property type="match status" value="1"/>
</dbReference>
<reference evidence="3 4" key="1">
    <citation type="submission" date="2019-10" db="EMBL/GenBank/DDBJ databases">
        <title>Description of Paenibacillus terrestris sp. nov.</title>
        <authorList>
            <person name="Carlier A."/>
            <person name="Qi S."/>
        </authorList>
    </citation>
    <scope>NUCLEOTIDE SEQUENCE [LARGE SCALE GENOMIC DNA]</scope>
    <source>
        <strain evidence="3 4">LMG 31458</strain>
    </source>
</reference>
<dbReference type="SUPFAM" id="SSF55961">
    <property type="entry name" value="Bet v1-like"/>
    <property type="match status" value="1"/>
</dbReference>
<dbReference type="InterPro" id="IPR023393">
    <property type="entry name" value="START-like_dom_sf"/>
</dbReference>
<protein>
    <submittedName>
        <fullName evidence="3">Activator of Hsp90 ATPase 1 family protein</fullName>
    </submittedName>
</protein>
<comment type="caution">
    <text evidence="3">The sequence shown here is derived from an EMBL/GenBank/DDBJ whole genome shotgun (WGS) entry which is preliminary data.</text>
</comment>
<sequence length="160" mass="18806">MLASIQKVERGYIARFDRPLKHSVEKVWAALTENDKLARWMSNLQVEDLRIGGNIKFDMKDESGTFIDMKITDFKPYSVLEFEWGNDRVRFELYPKPEGCLLVLNEFISALTDHTPKDLSGWHICLDMMYALLDGHFMDFPKGEWEKWYEKYKIAVSSID</sequence>
<dbReference type="Pfam" id="PF08327">
    <property type="entry name" value="AHSA1"/>
    <property type="match status" value="1"/>
</dbReference>
<proteinExistence type="inferred from homology"/>
<keyword evidence="4" id="KW-1185">Reference proteome</keyword>
<evidence type="ECO:0000313" key="3">
    <source>
        <dbReference type="EMBL" id="NOU72440.1"/>
    </source>
</evidence>
<evidence type="ECO:0000256" key="1">
    <source>
        <dbReference type="ARBA" id="ARBA00006817"/>
    </source>
</evidence>
<organism evidence="3 4">
    <name type="scientific">Paenibacillus phytorum</name>
    <dbReference type="NCBI Taxonomy" id="2654977"/>
    <lineage>
        <taxon>Bacteria</taxon>
        <taxon>Bacillati</taxon>
        <taxon>Bacillota</taxon>
        <taxon>Bacilli</taxon>
        <taxon>Bacillales</taxon>
        <taxon>Paenibacillaceae</taxon>
        <taxon>Paenibacillus</taxon>
    </lineage>
</organism>
<gene>
    <name evidence="3" type="ORF">GC098_13550</name>
</gene>
<dbReference type="Gene3D" id="3.30.530.20">
    <property type="match status" value="1"/>
</dbReference>